<evidence type="ECO:0000313" key="3">
    <source>
        <dbReference type="EMBL" id="VFT90492.1"/>
    </source>
</evidence>
<gene>
    <name evidence="3" type="primary">Aste57867_13657</name>
    <name evidence="2" type="ORF">As57867_013607</name>
    <name evidence="3" type="ORF">ASTE57867_13657</name>
</gene>
<evidence type="ECO:0000313" key="4">
    <source>
        <dbReference type="Proteomes" id="UP000332933"/>
    </source>
</evidence>
<dbReference type="EMBL" id="VJMH01005470">
    <property type="protein sequence ID" value="KAF0695536.1"/>
    <property type="molecule type" value="Genomic_DNA"/>
</dbReference>
<evidence type="ECO:0000313" key="2">
    <source>
        <dbReference type="EMBL" id="KAF0695536.1"/>
    </source>
</evidence>
<organism evidence="3 4">
    <name type="scientific">Aphanomyces stellatus</name>
    <dbReference type="NCBI Taxonomy" id="120398"/>
    <lineage>
        <taxon>Eukaryota</taxon>
        <taxon>Sar</taxon>
        <taxon>Stramenopiles</taxon>
        <taxon>Oomycota</taxon>
        <taxon>Saprolegniomycetes</taxon>
        <taxon>Saprolegniales</taxon>
        <taxon>Verrucalvaceae</taxon>
        <taxon>Aphanomyces</taxon>
    </lineage>
</organism>
<name>A0A485KYM2_9STRA</name>
<reference evidence="2" key="2">
    <citation type="submission" date="2019-06" db="EMBL/GenBank/DDBJ databases">
        <title>Genomics analysis of Aphanomyces spp. identifies a new class of oomycete effector associated with host adaptation.</title>
        <authorList>
            <person name="Gaulin E."/>
        </authorList>
    </citation>
    <scope>NUCLEOTIDE SEQUENCE</scope>
    <source>
        <strain evidence="2">CBS 578.67</strain>
    </source>
</reference>
<dbReference type="EMBL" id="CAADRA010005491">
    <property type="protein sequence ID" value="VFT90492.1"/>
    <property type="molecule type" value="Genomic_DNA"/>
</dbReference>
<keyword evidence="1" id="KW-0175">Coiled coil</keyword>
<reference evidence="3 4" key="1">
    <citation type="submission" date="2019-03" db="EMBL/GenBank/DDBJ databases">
        <authorList>
            <person name="Gaulin E."/>
            <person name="Dumas B."/>
        </authorList>
    </citation>
    <scope>NUCLEOTIDE SEQUENCE [LARGE SCALE GENOMIC DNA]</scope>
    <source>
        <strain evidence="3">CBS 568.67</strain>
    </source>
</reference>
<dbReference type="Proteomes" id="UP000332933">
    <property type="component" value="Unassembled WGS sequence"/>
</dbReference>
<dbReference type="AlphaFoldDB" id="A0A485KYM2"/>
<protein>
    <submittedName>
        <fullName evidence="3">Aste57867_13657 protein</fullName>
    </submittedName>
</protein>
<accession>A0A485KYM2</accession>
<sequence length="82" mass="9115">MAQDERTLRDQLSQDVSIQQAKVAQLESKISTLLRQKSIEAQQLEGTLANEQPKTQRLELELSECNTKLGNSTKKGNFGAAK</sequence>
<feature type="coiled-coil region" evidence="1">
    <location>
        <begin position="9"/>
        <end position="36"/>
    </location>
</feature>
<evidence type="ECO:0000256" key="1">
    <source>
        <dbReference type="SAM" id="Coils"/>
    </source>
</evidence>
<proteinExistence type="predicted"/>
<keyword evidence="4" id="KW-1185">Reference proteome</keyword>